<organism evidence="2 3">
    <name type="scientific">Artemia franciscana</name>
    <name type="common">Brine shrimp</name>
    <name type="synonym">Artemia sanfranciscana</name>
    <dbReference type="NCBI Taxonomy" id="6661"/>
    <lineage>
        <taxon>Eukaryota</taxon>
        <taxon>Metazoa</taxon>
        <taxon>Ecdysozoa</taxon>
        <taxon>Arthropoda</taxon>
        <taxon>Crustacea</taxon>
        <taxon>Branchiopoda</taxon>
        <taxon>Anostraca</taxon>
        <taxon>Artemiidae</taxon>
        <taxon>Artemia</taxon>
    </lineage>
</organism>
<dbReference type="CDD" id="cd23799">
    <property type="entry name" value="UBCc_UBE2J"/>
    <property type="match status" value="1"/>
</dbReference>
<dbReference type="Pfam" id="PF00179">
    <property type="entry name" value="UQ_con"/>
    <property type="match status" value="1"/>
</dbReference>
<evidence type="ECO:0000313" key="3">
    <source>
        <dbReference type="Proteomes" id="UP001187531"/>
    </source>
</evidence>
<dbReference type="InterPro" id="IPR000608">
    <property type="entry name" value="UBC"/>
</dbReference>
<dbReference type="Proteomes" id="UP001187531">
    <property type="component" value="Unassembled WGS sequence"/>
</dbReference>
<proteinExistence type="predicted"/>
<evidence type="ECO:0000259" key="1">
    <source>
        <dbReference type="PROSITE" id="PS50127"/>
    </source>
</evidence>
<sequence length="171" mass="19559">METAIRRLKQDYIHLKKDPVPYITAEPLPSNILEWHFVMQGPENSPFEGGYYHGKLIFPEEYRSSPPKFYMVTPSGRFAVDTSLCLTTSAHHPEEWNLSWNVSTLLEGFLSFILEENSSPSMGSLRTSAYEKQKLAVVSSDFNLKNNIVKELFPEILPKKNQLNLQIALVL</sequence>
<comment type="caution">
    <text evidence="2">The sequence shown here is derived from an EMBL/GenBank/DDBJ whole genome shotgun (WGS) entry which is preliminary data.</text>
</comment>
<dbReference type="SMART" id="SM00212">
    <property type="entry name" value="UBCc"/>
    <property type="match status" value="1"/>
</dbReference>
<dbReference type="AlphaFoldDB" id="A0AA88I9P3"/>
<dbReference type="InterPro" id="IPR016135">
    <property type="entry name" value="UBQ-conjugating_enzyme/RWD"/>
</dbReference>
<dbReference type="Gene3D" id="3.10.110.10">
    <property type="entry name" value="Ubiquitin Conjugating Enzyme"/>
    <property type="match status" value="1"/>
</dbReference>
<dbReference type="InterPro" id="IPR050113">
    <property type="entry name" value="Ub_conjugating_enzyme"/>
</dbReference>
<evidence type="ECO:0000313" key="2">
    <source>
        <dbReference type="EMBL" id="KAK2717832.1"/>
    </source>
</evidence>
<gene>
    <name evidence="2" type="ORF">QYM36_006588</name>
</gene>
<dbReference type="PROSITE" id="PS50127">
    <property type="entry name" value="UBC_2"/>
    <property type="match status" value="1"/>
</dbReference>
<dbReference type="SUPFAM" id="SSF54495">
    <property type="entry name" value="UBC-like"/>
    <property type="match status" value="1"/>
</dbReference>
<dbReference type="FunFam" id="3.10.110.10:FF:000109">
    <property type="entry name" value="Ubiquitin-conjugating enzyme E2 J2-like"/>
    <property type="match status" value="1"/>
</dbReference>
<feature type="domain" description="UBC core" evidence="1">
    <location>
        <begin position="3"/>
        <end position="155"/>
    </location>
</feature>
<protein>
    <recommendedName>
        <fullName evidence="1">UBC core domain-containing protein</fullName>
    </recommendedName>
</protein>
<dbReference type="EMBL" id="JAVRJZ010000010">
    <property type="protein sequence ID" value="KAK2717832.1"/>
    <property type="molecule type" value="Genomic_DNA"/>
</dbReference>
<keyword evidence="3" id="KW-1185">Reference proteome</keyword>
<dbReference type="PANTHER" id="PTHR24067">
    <property type="entry name" value="UBIQUITIN-CONJUGATING ENZYME E2"/>
    <property type="match status" value="1"/>
</dbReference>
<name>A0AA88I9P3_ARTSF</name>
<accession>A0AA88I9P3</accession>
<reference evidence="2" key="1">
    <citation type="submission" date="2023-07" db="EMBL/GenBank/DDBJ databases">
        <title>Chromosome-level genome assembly of Artemia franciscana.</title>
        <authorList>
            <person name="Jo E."/>
        </authorList>
    </citation>
    <scope>NUCLEOTIDE SEQUENCE</scope>
    <source>
        <tissue evidence="2">Whole body</tissue>
    </source>
</reference>